<proteinExistence type="predicted"/>
<accession>C3KA29</accession>
<dbReference type="eggNOG" id="COG0640">
    <property type="taxonomic scope" value="Bacteria"/>
</dbReference>
<dbReference type="AlphaFoldDB" id="C3KA29"/>
<name>C3KA29_PSEFS</name>
<evidence type="ECO:0000313" key="2">
    <source>
        <dbReference type="EMBL" id="CAI2797075.1"/>
    </source>
</evidence>
<feature type="region of interest" description="Disordered" evidence="1">
    <location>
        <begin position="146"/>
        <end position="219"/>
    </location>
</feature>
<gene>
    <name evidence="3" type="ordered locus">PFLU_2852</name>
</gene>
<evidence type="ECO:0000313" key="3">
    <source>
        <dbReference type="EMBL" id="CAY49080.1"/>
    </source>
</evidence>
<evidence type="ECO:0000256" key="1">
    <source>
        <dbReference type="SAM" id="MobiDB-lite"/>
    </source>
</evidence>
<protein>
    <recommendedName>
        <fullName evidence="4">Phage replication protein</fullName>
    </recommendedName>
</protein>
<dbReference type="KEGG" id="pfs:PFLU_2852"/>
<evidence type="ECO:0008006" key="4">
    <source>
        <dbReference type="Google" id="ProtNLM"/>
    </source>
</evidence>
<dbReference type="EMBL" id="OV986001">
    <property type="protein sequence ID" value="CAI2797075.1"/>
    <property type="molecule type" value="Genomic_DNA"/>
</dbReference>
<feature type="compositionally biased region" description="Polar residues" evidence="1">
    <location>
        <begin position="179"/>
        <end position="205"/>
    </location>
</feature>
<organism evidence="3">
    <name type="scientific">Pseudomonas fluorescens (strain SBW25)</name>
    <dbReference type="NCBI Taxonomy" id="216595"/>
    <lineage>
        <taxon>Bacteria</taxon>
        <taxon>Pseudomonadati</taxon>
        <taxon>Pseudomonadota</taxon>
        <taxon>Gammaproteobacteria</taxon>
        <taxon>Pseudomonadales</taxon>
        <taxon>Pseudomonadaceae</taxon>
        <taxon>Pseudomonas</taxon>
    </lineage>
</organism>
<dbReference type="Proteomes" id="UP001152918">
    <property type="component" value="Chromosome"/>
</dbReference>
<dbReference type="SUPFAM" id="SSF46785">
    <property type="entry name" value="Winged helix' DNA-binding domain"/>
    <property type="match status" value="1"/>
</dbReference>
<reference evidence="3" key="1">
    <citation type="journal article" date="2009" name="Genome Biol.">
        <title>Genomic and genetic analyses of diversity and plant interactions of Pseudomonas fluorescens.</title>
        <authorList>
            <person name="Silby M.W."/>
            <person name="Cerdeno-Tarraga A.M."/>
            <person name="Vernikos G.S."/>
            <person name="Giddens S.R."/>
            <person name="Jackson R.W."/>
            <person name="Preston G.M."/>
            <person name="Zhang X.X."/>
            <person name="Moon C.D."/>
            <person name="Gehrig S.M."/>
            <person name="Godfrey S.A."/>
            <person name="Knight C.G."/>
            <person name="Malone J.G."/>
            <person name="Robinson Z."/>
            <person name="Spiers A.J."/>
            <person name="Harris S."/>
            <person name="Challis G.L."/>
            <person name="Yaxley A.M."/>
            <person name="Harris D."/>
            <person name="Seeger K."/>
            <person name="Murphy L."/>
            <person name="Rutter S."/>
            <person name="Squares R."/>
            <person name="Quail M.A."/>
            <person name="Saunders E."/>
            <person name="Mavromatis K."/>
            <person name="Brettin T.S."/>
            <person name="Bentley S.D."/>
            <person name="Hothersall J."/>
            <person name="Stephens E."/>
            <person name="Thomas C.M."/>
            <person name="Parkhill J."/>
            <person name="Levy S.B."/>
            <person name="Rainey P.B."/>
            <person name="Thomson N.R."/>
        </authorList>
    </citation>
    <scope>NUCLEOTIDE SEQUENCE [LARGE SCALE GENOMIC DNA]</scope>
    <source>
        <strain evidence="3">SBW25</strain>
    </source>
</reference>
<reference evidence="2" key="2">
    <citation type="submission" date="2023-10" db="EMBL/GenBank/DDBJ databases">
        <authorList>
            <person name="Fortmann-Grote C."/>
        </authorList>
    </citation>
    <scope>NUCLEOTIDE SEQUENCE</scope>
    <source>
        <strain evidence="2">SBW25</strain>
    </source>
</reference>
<dbReference type="InterPro" id="IPR036390">
    <property type="entry name" value="WH_DNA-bd_sf"/>
</dbReference>
<dbReference type="HOGENOM" id="CLU_055580_0_0_6"/>
<dbReference type="EMBL" id="AM181176">
    <property type="protein sequence ID" value="CAY49080.1"/>
    <property type="molecule type" value="Genomic_DNA"/>
</dbReference>
<sequence length="366" mass="40981">MRPIICKPRHISIALPISRHVFRNLKAWRVLAHIPSPWRPDMQYTVTINQVKALEWGLNSQQALLFAFVYGCPSWTKPIKTDDGIFFALSKAKIIEELPLLTDKPDTAYRMLKALEEAGLIELSSTSNITLFRLTEKAIEWNQKLDGSEKYPTPPNNKGRKKIRSTSDKSPSKVGKKSGQGSDKSPTNQDTNHQGTNQETSQDLQDATGKPAQSRGLVLVVDRTDAPRVEIPADMPGPKDQTCKTFKVWANYAMAYRKRYGAWPVWNAKVGGQLGQLVDRLGADVAHHVAAHFLKTSDAAVLRKCHSLNELLANAESYHTQWVTGQRINGTTARQMERTEANHSAAEQAAQMVLDKRQSGDRNEYL</sequence>